<feature type="transmembrane region" description="Helical" evidence="1">
    <location>
        <begin position="178"/>
        <end position="199"/>
    </location>
</feature>
<dbReference type="Pfam" id="PF13197">
    <property type="entry name" value="DUF4013"/>
    <property type="match status" value="1"/>
</dbReference>
<evidence type="ECO:0000313" key="3">
    <source>
        <dbReference type="Proteomes" id="UP000182573"/>
    </source>
</evidence>
<gene>
    <name evidence="2" type="ORF">SAMN05443574_104232</name>
</gene>
<evidence type="ECO:0008006" key="4">
    <source>
        <dbReference type="Google" id="ProtNLM"/>
    </source>
</evidence>
<evidence type="ECO:0000256" key="1">
    <source>
        <dbReference type="SAM" id="Phobius"/>
    </source>
</evidence>
<dbReference type="Proteomes" id="UP000182573">
    <property type="component" value="Unassembled WGS sequence"/>
</dbReference>
<dbReference type="EMBL" id="FNOF01000004">
    <property type="protein sequence ID" value="SDW55693.1"/>
    <property type="molecule type" value="Genomic_DNA"/>
</dbReference>
<name>A0A1H2UHM2_HALVA</name>
<organism evidence="2 3">
    <name type="scientific">Haloarcula vallismortis</name>
    <name type="common">Halobacterium vallismortis</name>
    <dbReference type="NCBI Taxonomy" id="28442"/>
    <lineage>
        <taxon>Archaea</taxon>
        <taxon>Methanobacteriati</taxon>
        <taxon>Methanobacteriota</taxon>
        <taxon>Stenosarchaea group</taxon>
        <taxon>Halobacteria</taxon>
        <taxon>Halobacteriales</taxon>
        <taxon>Haloarculaceae</taxon>
        <taxon>Haloarcula</taxon>
    </lineage>
</organism>
<accession>A0A1H2UHM2</accession>
<keyword evidence="1" id="KW-1133">Transmembrane helix</keyword>
<dbReference type="InterPro" id="IPR025098">
    <property type="entry name" value="DUF4013"/>
</dbReference>
<feature type="transmembrane region" description="Helical" evidence="1">
    <location>
        <begin position="77"/>
        <end position="101"/>
    </location>
</feature>
<keyword evidence="1" id="KW-0812">Transmembrane</keyword>
<feature type="transmembrane region" description="Helical" evidence="1">
    <location>
        <begin position="15"/>
        <end position="38"/>
    </location>
</feature>
<dbReference type="AlphaFoldDB" id="A0A1H2UHM2"/>
<feature type="transmembrane region" description="Helical" evidence="1">
    <location>
        <begin position="107"/>
        <end position="131"/>
    </location>
</feature>
<keyword evidence="1" id="KW-0472">Membrane</keyword>
<sequence length="230" mass="24314">MLEDGLSYPMQGDSWIAQMLIGGVLLVFFFLLIPVFAFNGYLLRVIGTTVEGESEPPAWDDWGELIIDGIKFSIVGLVYSIVPIAVIFGVGSVLLGLGGAAGESGGGIIAGFGLMTMLLLIPVLFLVYYIVPAALANMAVEGSLSAAFDFSLLKNVVLTSDYFIAVLMPIVVGIITNIVSNILAITVIGLVLVPFVTYYGQVAVFRMFGTAFASQTNKNAQQVTGPTTSV</sequence>
<reference evidence="2 3" key="1">
    <citation type="submission" date="2016-10" db="EMBL/GenBank/DDBJ databases">
        <authorList>
            <person name="de Groot N.N."/>
        </authorList>
    </citation>
    <scope>NUCLEOTIDE SEQUENCE [LARGE SCALE GENOMIC DNA]</scope>
    <source>
        <strain evidence="2 3">DSM 3756</strain>
    </source>
</reference>
<feature type="transmembrane region" description="Helical" evidence="1">
    <location>
        <begin position="152"/>
        <end position="172"/>
    </location>
</feature>
<proteinExistence type="predicted"/>
<evidence type="ECO:0000313" key="2">
    <source>
        <dbReference type="EMBL" id="SDW55693.1"/>
    </source>
</evidence>
<protein>
    <recommendedName>
        <fullName evidence="4">DUF4013 domain-containing protein</fullName>
    </recommendedName>
</protein>